<dbReference type="InterPro" id="IPR012338">
    <property type="entry name" value="Beta-lactam/transpept-like"/>
</dbReference>
<dbReference type="Pfam" id="PF00144">
    <property type="entry name" value="Beta-lactamase"/>
    <property type="match status" value="1"/>
</dbReference>
<reference evidence="3" key="1">
    <citation type="journal article" date="2014" name="Int. J. Syst. Evol. Microbiol.">
        <title>Complete genome sequence of Corynebacterium casei LMG S-19264T (=DSM 44701T), isolated from a smear-ripened cheese.</title>
        <authorList>
            <consortium name="US DOE Joint Genome Institute (JGI-PGF)"/>
            <person name="Walter F."/>
            <person name="Albersmeier A."/>
            <person name="Kalinowski J."/>
            <person name="Ruckert C."/>
        </authorList>
    </citation>
    <scope>NUCLEOTIDE SEQUENCE</scope>
    <source>
        <strain evidence="3">CGMCC 1.15322</strain>
    </source>
</reference>
<organism evidence="3 4">
    <name type="scientific">Polaromonas eurypsychrophila</name>
    <dbReference type="NCBI Taxonomy" id="1614635"/>
    <lineage>
        <taxon>Bacteria</taxon>
        <taxon>Pseudomonadati</taxon>
        <taxon>Pseudomonadota</taxon>
        <taxon>Betaproteobacteria</taxon>
        <taxon>Burkholderiales</taxon>
        <taxon>Comamonadaceae</taxon>
        <taxon>Polaromonas</taxon>
    </lineage>
</organism>
<reference evidence="3" key="2">
    <citation type="submission" date="2020-09" db="EMBL/GenBank/DDBJ databases">
        <authorList>
            <person name="Sun Q."/>
            <person name="Zhou Y."/>
        </authorList>
    </citation>
    <scope>NUCLEOTIDE SEQUENCE</scope>
    <source>
        <strain evidence="3">CGMCC 1.15322</strain>
    </source>
</reference>
<dbReference type="PANTHER" id="PTHR43283">
    <property type="entry name" value="BETA-LACTAMASE-RELATED"/>
    <property type="match status" value="1"/>
</dbReference>
<evidence type="ECO:0000256" key="1">
    <source>
        <dbReference type="SAM" id="SignalP"/>
    </source>
</evidence>
<keyword evidence="4" id="KW-1185">Reference proteome</keyword>
<sequence length="427" mass="46396">MTPLRPSLRGLAFCMALVVPLLATARELPRTSPERVDLSSQRLEMITETLKADVAANKIPGAVLLVARRGKVAYFDSVGKLDVTSPAPMTKDAIFRIYSMSKPITTVAAMMLVEDGRLKLEDPISLYLPEFAKMTVGVEKPDASGTPTLDIVPARRAITVHDLMRHTSGITYGFFGPGLVKKAYIDANISAGDPDNNEFSQRIAKLPLAYQPGTTWDYSYSTDILGRVVEVVSGKSLFAFEKERLLDPLGMADTSFYVTDAERQKRLAEPLANDRNFGVGSDISNPRIARKLESGGGGMVSTANDYAQFLQMLLNGGTLDGKRYLGPSTLRLMTADHANAGAGVVPGPLYLPGAGYGFGLGFAVRRATGEAAYPSEAGEYNWGGAGGTYMWVDPKSEMFVIFMMQSPKHRSHYRSLIRNMVYAAVLK</sequence>
<dbReference type="Gene3D" id="3.40.710.10">
    <property type="entry name" value="DD-peptidase/beta-lactamase superfamily"/>
    <property type="match status" value="1"/>
</dbReference>
<feature type="signal peptide" evidence="1">
    <location>
        <begin position="1"/>
        <end position="25"/>
    </location>
</feature>
<feature type="chain" id="PRO_5036745260" evidence="1">
    <location>
        <begin position="26"/>
        <end position="427"/>
    </location>
</feature>
<proteinExistence type="predicted"/>
<dbReference type="Proteomes" id="UP000620596">
    <property type="component" value="Unassembled WGS sequence"/>
</dbReference>
<keyword evidence="1" id="KW-0732">Signal</keyword>
<feature type="domain" description="Beta-lactamase-related" evidence="2">
    <location>
        <begin position="48"/>
        <end position="409"/>
    </location>
</feature>
<dbReference type="RefSeq" id="WP_188708472.1">
    <property type="nucleotide sequence ID" value="NZ_BMIG01000006.1"/>
</dbReference>
<gene>
    <name evidence="3" type="ORF">GCM10011496_21250</name>
</gene>
<dbReference type="InterPro" id="IPR001466">
    <property type="entry name" value="Beta-lactam-related"/>
</dbReference>
<evidence type="ECO:0000259" key="2">
    <source>
        <dbReference type="Pfam" id="PF00144"/>
    </source>
</evidence>
<keyword evidence="3" id="KW-0378">Hydrolase</keyword>
<dbReference type="AlphaFoldDB" id="A0A916SHQ1"/>
<protein>
    <submittedName>
        <fullName evidence="3">Serine hydrolase</fullName>
    </submittedName>
</protein>
<dbReference type="SUPFAM" id="SSF56601">
    <property type="entry name" value="beta-lactamase/transpeptidase-like"/>
    <property type="match status" value="1"/>
</dbReference>
<dbReference type="GO" id="GO:0016787">
    <property type="term" value="F:hydrolase activity"/>
    <property type="evidence" value="ECO:0007669"/>
    <property type="project" value="UniProtKB-KW"/>
</dbReference>
<dbReference type="EMBL" id="BMIG01000006">
    <property type="protein sequence ID" value="GGA99945.1"/>
    <property type="molecule type" value="Genomic_DNA"/>
</dbReference>
<name>A0A916SHQ1_9BURK</name>
<accession>A0A916SHQ1</accession>
<evidence type="ECO:0000313" key="3">
    <source>
        <dbReference type="EMBL" id="GGA99945.1"/>
    </source>
</evidence>
<dbReference type="PANTHER" id="PTHR43283:SF3">
    <property type="entry name" value="BETA-LACTAMASE FAMILY PROTEIN (AFU_ORTHOLOGUE AFUA_5G07500)"/>
    <property type="match status" value="1"/>
</dbReference>
<comment type="caution">
    <text evidence="3">The sequence shown here is derived from an EMBL/GenBank/DDBJ whole genome shotgun (WGS) entry which is preliminary data.</text>
</comment>
<dbReference type="InterPro" id="IPR050789">
    <property type="entry name" value="Diverse_Enzym_Activities"/>
</dbReference>
<evidence type="ECO:0000313" key="4">
    <source>
        <dbReference type="Proteomes" id="UP000620596"/>
    </source>
</evidence>